<gene>
    <name evidence="2" type="ORF">FJZ00_02735</name>
</gene>
<evidence type="ECO:0000256" key="1">
    <source>
        <dbReference type="SAM" id="MobiDB-lite"/>
    </source>
</evidence>
<comment type="caution">
    <text evidence="2">The sequence shown here is derived from an EMBL/GenBank/DDBJ whole genome shotgun (WGS) entry which is preliminary data.</text>
</comment>
<evidence type="ECO:0000313" key="3">
    <source>
        <dbReference type="Proteomes" id="UP000703893"/>
    </source>
</evidence>
<accession>A0A937X173</accession>
<feature type="region of interest" description="Disordered" evidence="1">
    <location>
        <begin position="1"/>
        <end position="22"/>
    </location>
</feature>
<proteinExistence type="predicted"/>
<sequence length="153" mass="15224">MALSGAGDPQPGGSPGTASASPAPAGVVAATAGIAGTVFAPSEPAGTTVAAYAPVMAARALVYLSTPDEKIYLDPTGRAFATTADEQGRFQLPVEPGKAVIVTAVTAGNRRLVGIARAPAAGLATADISLESTYATEFFRRYGAQSGKTLADI</sequence>
<dbReference type="AlphaFoldDB" id="A0A937X173"/>
<feature type="non-terminal residue" evidence="2">
    <location>
        <position position="153"/>
    </location>
</feature>
<evidence type="ECO:0000313" key="2">
    <source>
        <dbReference type="EMBL" id="MBM3274043.1"/>
    </source>
</evidence>
<name>A0A937X173_9BACT</name>
<dbReference type="Proteomes" id="UP000703893">
    <property type="component" value="Unassembled WGS sequence"/>
</dbReference>
<organism evidence="2 3">
    <name type="scientific">Candidatus Tanganyikabacteria bacterium</name>
    <dbReference type="NCBI Taxonomy" id="2961651"/>
    <lineage>
        <taxon>Bacteria</taxon>
        <taxon>Bacillati</taxon>
        <taxon>Candidatus Sericytochromatia</taxon>
        <taxon>Candidatus Tanganyikabacteria</taxon>
    </lineage>
</organism>
<protein>
    <submittedName>
        <fullName evidence="2">Uncharacterized protein</fullName>
    </submittedName>
</protein>
<reference evidence="2 3" key="1">
    <citation type="submission" date="2019-03" db="EMBL/GenBank/DDBJ databases">
        <title>Lake Tanganyika Metagenome-Assembled Genomes (MAGs).</title>
        <authorList>
            <person name="Tran P."/>
        </authorList>
    </citation>
    <scope>NUCLEOTIDE SEQUENCE [LARGE SCALE GENOMIC DNA]</scope>
    <source>
        <strain evidence="2">K_DeepCast_65m_m2_236</strain>
    </source>
</reference>
<dbReference type="EMBL" id="VGJX01000107">
    <property type="protein sequence ID" value="MBM3274043.1"/>
    <property type="molecule type" value="Genomic_DNA"/>
</dbReference>